<sequence length="97" mass="10257">MRSLADRGISPTVVDDQVGRLTYTSDLAAGIQSLLAESAPYGTHHVTSGGKPRSWFEIAREVFAEAGADPERVSPVSTQEYGEGKDLAPRPASSVLA</sequence>
<proteinExistence type="predicted"/>
<dbReference type="Gene3D" id="3.40.50.720">
    <property type="entry name" value="NAD(P)-binding Rossmann-like Domain"/>
    <property type="match status" value="1"/>
</dbReference>
<gene>
    <name evidence="1" type="ORF">C3E78_00535</name>
</gene>
<dbReference type="OrthoDB" id="9803892at2"/>
<dbReference type="AlphaFoldDB" id="A0A2S0WHY1"/>
<dbReference type="EMBL" id="CP026952">
    <property type="protein sequence ID" value="AWB90840.1"/>
    <property type="molecule type" value="Genomic_DNA"/>
</dbReference>
<accession>A0A2S0WHY1</accession>
<name>A0A2S0WHY1_9ACTN</name>
<organism evidence="1 2">
    <name type="scientific">Aeromicrobium chenweiae</name>
    <dbReference type="NCBI Taxonomy" id="2079793"/>
    <lineage>
        <taxon>Bacteria</taxon>
        <taxon>Bacillati</taxon>
        <taxon>Actinomycetota</taxon>
        <taxon>Actinomycetes</taxon>
        <taxon>Propionibacteriales</taxon>
        <taxon>Nocardioidaceae</taxon>
        <taxon>Aeromicrobium</taxon>
    </lineage>
</organism>
<dbReference type="Gene3D" id="3.90.25.10">
    <property type="entry name" value="UDP-galactose 4-epimerase, domain 1"/>
    <property type="match status" value="1"/>
</dbReference>
<evidence type="ECO:0000313" key="2">
    <source>
        <dbReference type="Proteomes" id="UP000244384"/>
    </source>
</evidence>
<dbReference type="SUPFAM" id="SSF51735">
    <property type="entry name" value="NAD(P)-binding Rossmann-fold domains"/>
    <property type="match status" value="1"/>
</dbReference>
<dbReference type="InterPro" id="IPR036291">
    <property type="entry name" value="NAD(P)-bd_dom_sf"/>
</dbReference>
<dbReference type="KEGG" id="aez:C3E78_00535"/>
<dbReference type="Pfam" id="PF04321">
    <property type="entry name" value="RmlD_sub_bind"/>
    <property type="match status" value="1"/>
</dbReference>
<protein>
    <submittedName>
        <fullName evidence="1">Uncharacterized protein</fullName>
    </submittedName>
</protein>
<reference evidence="2" key="1">
    <citation type="submission" date="2018-01" db="EMBL/GenBank/DDBJ databases">
        <authorList>
            <person name="Li J."/>
        </authorList>
    </citation>
    <scope>NUCLEOTIDE SEQUENCE [LARGE SCALE GENOMIC DNA]</scope>
    <source>
        <strain evidence="2">592</strain>
    </source>
</reference>
<dbReference type="Proteomes" id="UP000244384">
    <property type="component" value="Chromosome"/>
</dbReference>
<keyword evidence="2" id="KW-1185">Reference proteome</keyword>
<dbReference type="InterPro" id="IPR029903">
    <property type="entry name" value="RmlD-like-bd"/>
</dbReference>
<accession>A0A5F2ENJ0</accession>
<evidence type="ECO:0000313" key="1">
    <source>
        <dbReference type="EMBL" id="AWB90840.1"/>
    </source>
</evidence>